<keyword evidence="2" id="KW-1185">Reference proteome</keyword>
<reference evidence="1 2" key="2">
    <citation type="journal article" date="2014" name="BMC Genomics">
        <title>An improved genome of the model marine alga Ostreococcus tauri unfolds by assessing Illumina de novo assemblies.</title>
        <authorList>
            <person name="Blanc-Mathieu R."/>
            <person name="Verhelst B."/>
            <person name="Derelle E."/>
            <person name="Rombauts S."/>
            <person name="Bouget F.Y."/>
            <person name="Carre I."/>
            <person name="Chateau A."/>
            <person name="Eyre-Walker A."/>
            <person name="Grimsley N."/>
            <person name="Moreau H."/>
            <person name="Piegu B."/>
            <person name="Rivals E."/>
            <person name="Schackwitz W."/>
            <person name="Van de Peer Y."/>
            <person name="Piganeau G."/>
        </authorList>
    </citation>
    <scope>NUCLEOTIDE SEQUENCE [LARGE SCALE GENOMIC DNA]</scope>
    <source>
        <strain evidence="2">OTTH 0595 / CCAP 157/2 / RCC745</strain>
    </source>
</reference>
<organism evidence="1 2">
    <name type="scientific">Ostreococcus tauri</name>
    <name type="common">Marine green alga</name>
    <dbReference type="NCBI Taxonomy" id="70448"/>
    <lineage>
        <taxon>Eukaryota</taxon>
        <taxon>Viridiplantae</taxon>
        <taxon>Chlorophyta</taxon>
        <taxon>Mamiellophyceae</taxon>
        <taxon>Mamiellales</taxon>
        <taxon>Bathycoccaceae</taxon>
        <taxon>Ostreococcus</taxon>
    </lineage>
</organism>
<name>A0A090MBT2_OSTTA</name>
<protein>
    <submittedName>
        <fullName evidence="1">Uncharacterized protein</fullName>
    </submittedName>
</protein>
<reference evidence="2" key="1">
    <citation type="journal article" date="2006" name="Proc. Natl. Acad. Sci. U.S.A.">
        <title>Genome analysis of the smallest free-living eukaryote Ostreococcus tauri unveils many unique features.</title>
        <authorList>
            <person name="Derelle E."/>
            <person name="Ferraz C."/>
            <person name="Rombauts S."/>
            <person name="Rouze P."/>
            <person name="Worden A.Z."/>
            <person name="Robbens S."/>
            <person name="Partensky F."/>
            <person name="Degroeve S."/>
            <person name="Echeynie S."/>
            <person name="Cooke R."/>
            <person name="Saeys Y."/>
            <person name="Wuyts J."/>
            <person name="Jabbari K."/>
            <person name="Bowler C."/>
            <person name="Panaud O."/>
            <person name="Piegu B."/>
            <person name="Ball S.G."/>
            <person name="Ral J.-P."/>
            <person name="Bouget F.-Y."/>
            <person name="Piganeau G."/>
            <person name="De Baets B."/>
            <person name="Picard A."/>
            <person name="Delseny M."/>
            <person name="Demaille J."/>
            <person name="Van de Peer Y."/>
            <person name="Moreau H."/>
        </authorList>
    </citation>
    <scope>NUCLEOTIDE SEQUENCE [LARGE SCALE GENOMIC DNA]</scope>
    <source>
        <strain evidence="2">OTTH 0595 / CCAP 157/2 / RCC745</strain>
    </source>
</reference>
<evidence type="ECO:0000313" key="2">
    <source>
        <dbReference type="Proteomes" id="UP000009170"/>
    </source>
</evidence>
<dbReference type="EMBL" id="CAID01000002">
    <property type="protein sequence ID" value="CEG01039.1"/>
    <property type="molecule type" value="Genomic_DNA"/>
</dbReference>
<proteinExistence type="predicted"/>
<dbReference type="InParanoid" id="A0A090MBT2"/>
<evidence type="ECO:0000313" key="1">
    <source>
        <dbReference type="EMBL" id="CEG01039.1"/>
    </source>
</evidence>
<dbReference type="KEGG" id="ota:OT_ostta02g02475"/>
<accession>A0A090MBT2</accession>
<gene>
    <name evidence="1" type="ORF">OT_ostta02g02475</name>
</gene>
<dbReference type="Proteomes" id="UP000009170">
    <property type="component" value="Unassembled WGS sequence"/>
</dbReference>
<dbReference type="RefSeq" id="XP_003075061.2">
    <property type="nucleotide sequence ID" value="XM_003075013.2"/>
</dbReference>
<dbReference type="AlphaFoldDB" id="A0A090MBT2"/>
<dbReference type="GeneID" id="9835636"/>
<comment type="caution">
    <text evidence="1">The sequence shown here is derived from an EMBL/GenBank/DDBJ whole genome shotgun (WGS) entry which is preliminary data.</text>
</comment>
<sequence length="191" mass="20564">MTFLLLVPGDSPQVQRRGATESQSRRGVCKFVCRTAGSQKLAGRRKIAPFRGSSCVPKLGETCVGVITKVSPLGIVVDVGSHLRTEFLTAQLGGEIAARCVGYAMHSVTATLSAGKIFLGLGSNERCVAYGMLRGGMVLKCEQSASQNRLKLLRATQNLCAFEGVLSMKGMWLSAKKRTMTPRIRSIMIAR</sequence>